<sequence>MPEALAVEYLPIEQLIPYARNARTHSEAQIAQLSGSLREFGWTNPVLVDGDCNIIAGHGRVLAARQLGQTVIPVISLAHLTEAQRRAYVLADNKLAEQAGWDKDLLSLELADLSTQGFDLTVIGFKPEEIEEALVGRNFGPGSEDEQGKLDAKKQCTCPNCGHEFTP</sequence>
<dbReference type="PANTHER" id="PTHR33375:SF1">
    <property type="entry name" value="CHROMOSOME-PARTITIONING PROTEIN PARB-RELATED"/>
    <property type="match status" value="1"/>
</dbReference>
<organism evidence="2 3">
    <name type="scientific">Cupriavidus taiwanensis</name>
    <dbReference type="NCBI Taxonomy" id="164546"/>
    <lineage>
        <taxon>Bacteria</taxon>
        <taxon>Pseudomonadati</taxon>
        <taxon>Pseudomonadota</taxon>
        <taxon>Betaproteobacteria</taxon>
        <taxon>Burkholderiales</taxon>
        <taxon>Burkholderiaceae</taxon>
        <taxon>Cupriavidus</taxon>
    </lineage>
</organism>
<dbReference type="Proteomes" id="UP000255505">
    <property type="component" value="Chromosome I"/>
</dbReference>
<dbReference type="SMART" id="SM00470">
    <property type="entry name" value="ParB"/>
    <property type="match status" value="1"/>
</dbReference>
<dbReference type="REBASE" id="265427">
    <property type="entry name" value="M.Cta1945ORF110242P"/>
</dbReference>
<dbReference type="Pfam" id="PF02195">
    <property type="entry name" value="ParB_N"/>
    <property type="match status" value="1"/>
</dbReference>
<dbReference type="GO" id="GO:0045881">
    <property type="term" value="P:positive regulation of sporulation resulting in formation of a cellular spore"/>
    <property type="evidence" value="ECO:0007669"/>
    <property type="project" value="TreeGrafter"/>
</dbReference>
<dbReference type="AlphaFoldDB" id="A0A375IKC9"/>
<name>A0A375IKC9_9BURK</name>
<dbReference type="GO" id="GO:0005694">
    <property type="term" value="C:chromosome"/>
    <property type="evidence" value="ECO:0007669"/>
    <property type="project" value="TreeGrafter"/>
</dbReference>
<dbReference type="GO" id="GO:0007059">
    <property type="term" value="P:chromosome segregation"/>
    <property type="evidence" value="ECO:0007669"/>
    <property type="project" value="TreeGrafter"/>
</dbReference>
<dbReference type="SUPFAM" id="SSF110849">
    <property type="entry name" value="ParB/Sulfiredoxin"/>
    <property type="match status" value="1"/>
</dbReference>
<protein>
    <submittedName>
        <fullName evidence="2">ParB domain protein nuclease</fullName>
    </submittedName>
</protein>
<dbReference type="CDD" id="cd16403">
    <property type="entry name" value="ParB_N_like_MT"/>
    <property type="match status" value="1"/>
</dbReference>
<proteinExistence type="predicted"/>
<dbReference type="InterPro" id="IPR003115">
    <property type="entry name" value="ParB_N"/>
</dbReference>
<dbReference type="PANTHER" id="PTHR33375">
    <property type="entry name" value="CHROMOSOME-PARTITIONING PROTEIN PARB-RELATED"/>
    <property type="match status" value="1"/>
</dbReference>
<dbReference type="InterPro" id="IPR036086">
    <property type="entry name" value="ParB/Sulfiredoxin_sf"/>
</dbReference>
<evidence type="ECO:0000313" key="2">
    <source>
        <dbReference type="EMBL" id="SPK73705.1"/>
    </source>
</evidence>
<gene>
    <name evidence="2" type="ORF">CT19425_110242</name>
</gene>
<dbReference type="RefSeq" id="WP_115663843.1">
    <property type="nucleotide sequence ID" value="NZ_LT991976.1"/>
</dbReference>
<dbReference type="InterPro" id="IPR050336">
    <property type="entry name" value="Chromosome_partition/occlusion"/>
</dbReference>
<feature type="domain" description="ParB-like N-terminal" evidence="1">
    <location>
        <begin position="8"/>
        <end position="94"/>
    </location>
</feature>
<dbReference type="EMBL" id="LT991976">
    <property type="protein sequence ID" value="SPK73705.1"/>
    <property type="molecule type" value="Genomic_DNA"/>
</dbReference>
<evidence type="ECO:0000313" key="3">
    <source>
        <dbReference type="Proteomes" id="UP000255505"/>
    </source>
</evidence>
<accession>A0A375IKC9</accession>
<evidence type="ECO:0000259" key="1">
    <source>
        <dbReference type="SMART" id="SM00470"/>
    </source>
</evidence>
<dbReference type="Gene3D" id="3.90.1530.10">
    <property type="entry name" value="Conserved hypothetical protein from pyrococcus furiosus pfu- 392566-001, ParB domain"/>
    <property type="match status" value="1"/>
</dbReference>
<reference evidence="2 3" key="1">
    <citation type="submission" date="2018-01" db="EMBL/GenBank/DDBJ databases">
        <authorList>
            <person name="Gaut B.S."/>
            <person name="Morton B.R."/>
            <person name="Clegg M.T."/>
            <person name="Duvall M.R."/>
        </authorList>
    </citation>
    <scope>NUCLEOTIDE SEQUENCE [LARGE SCALE GENOMIC DNA]</scope>
    <source>
        <strain evidence="2">Cupriavidus taiwanensis LMG 19425</strain>
    </source>
</reference>